<feature type="non-terminal residue" evidence="1">
    <location>
        <position position="121"/>
    </location>
</feature>
<evidence type="ECO:0000313" key="2">
    <source>
        <dbReference type="Proteomes" id="UP000780801"/>
    </source>
</evidence>
<evidence type="ECO:0000313" key="1">
    <source>
        <dbReference type="EMBL" id="KAF9574586.1"/>
    </source>
</evidence>
<name>A0A9P6FKG4_9FUNG</name>
<proteinExistence type="predicted"/>
<gene>
    <name evidence="1" type="ORF">BGW38_008303</name>
</gene>
<keyword evidence="2" id="KW-1185">Reference proteome</keyword>
<accession>A0A9P6FKG4</accession>
<dbReference type="AlphaFoldDB" id="A0A9P6FKG4"/>
<dbReference type="Proteomes" id="UP000780801">
    <property type="component" value="Unassembled WGS sequence"/>
</dbReference>
<protein>
    <submittedName>
        <fullName evidence="1">Uncharacterized protein</fullName>
    </submittedName>
</protein>
<dbReference type="EMBL" id="JAABOA010005684">
    <property type="protein sequence ID" value="KAF9574586.1"/>
    <property type="molecule type" value="Genomic_DNA"/>
</dbReference>
<feature type="non-terminal residue" evidence="1">
    <location>
        <position position="1"/>
    </location>
</feature>
<reference evidence="1" key="1">
    <citation type="journal article" date="2020" name="Fungal Divers.">
        <title>Resolving the Mortierellaceae phylogeny through synthesis of multi-gene phylogenetics and phylogenomics.</title>
        <authorList>
            <person name="Vandepol N."/>
            <person name="Liber J."/>
            <person name="Desiro A."/>
            <person name="Na H."/>
            <person name="Kennedy M."/>
            <person name="Barry K."/>
            <person name="Grigoriev I.V."/>
            <person name="Miller A.N."/>
            <person name="O'Donnell K."/>
            <person name="Stajich J.E."/>
            <person name="Bonito G."/>
        </authorList>
    </citation>
    <scope>NUCLEOTIDE SEQUENCE</scope>
    <source>
        <strain evidence="1">KOD1015</strain>
    </source>
</reference>
<organism evidence="1 2">
    <name type="scientific">Lunasporangiospora selenospora</name>
    <dbReference type="NCBI Taxonomy" id="979761"/>
    <lineage>
        <taxon>Eukaryota</taxon>
        <taxon>Fungi</taxon>
        <taxon>Fungi incertae sedis</taxon>
        <taxon>Mucoromycota</taxon>
        <taxon>Mortierellomycotina</taxon>
        <taxon>Mortierellomycetes</taxon>
        <taxon>Mortierellales</taxon>
        <taxon>Mortierellaceae</taxon>
        <taxon>Lunasporangiospora</taxon>
    </lineage>
</organism>
<sequence length="121" mass="13239">LLSLSTTISATPWPAHAPWRPLCPSHRSSSSRNSFWLSLQCFCCCCCRTLFDLSHVFATSLSCHASLSTTTFVFIVSSHARGSFTSSTPALSSNACRIWTGLCRPWSLSSTSTIHSHRAQV</sequence>
<comment type="caution">
    <text evidence="1">The sequence shown here is derived from an EMBL/GenBank/DDBJ whole genome shotgun (WGS) entry which is preliminary data.</text>
</comment>